<accession>A0A8J4H7F4</accession>
<name>A0A8J4H7F4_9BACL</name>
<gene>
    <name evidence="4" type="ORF">XYCOK13_40540</name>
</gene>
<dbReference type="EMBL" id="BOVK01000074">
    <property type="protein sequence ID" value="GIQ71230.1"/>
    <property type="molecule type" value="Genomic_DNA"/>
</dbReference>
<comment type="caution">
    <text evidence="4">The sequence shown here is derived from an EMBL/GenBank/DDBJ whole genome shotgun (WGS) entry which is preliminary data.</text>
</comment>
<dbReference type="Pfam" id="PF17898">
    <property type="entry name" value="GerD"/>
    <property type="match status" value="1"/>
</dbReference>
<proteinExistence type="predicted"/>
<feature type="compositionally biased region" description="Gly residues" evidence="1">
    <location>
        <begin position="207"/>
        <end position="231"/>
    </location>
</feature>
<reference evidence="4" key="1">
    <citation type="submission" date="2021-04" db="EMBL/GenBank/DDBJ databases">
        <title>Draft genome sequence of Xylanibacillus composti strain K13.</title>
        <authorList>
            <person name="Uke A."/>
            <person name="Chhe C."/>
            <person name="Baramee S."/>
            <person name="Kosugi A."/>
        </authorList>
    </citation>
    <scope>NUCLEOTIDE SEQUENCE</scope>
    <source>
        <strain evidence="4">K13</strain>
    </source>
</reference>
<dbReference type="NCBIfam" id="NF040801">
    <property type="entry name" value="spore_GerD"/>
    <property type="match status" value="1"/>
</dbReference>
<evidence type="ECO:0000259" key="3">
    <source>
        <dbReference type="Pfam" id="PF17898"/>
    </source>
</evidence>
<feature type="region of interest" description="Disordered" evidence="1">
    <location>
        <begin position="196"/>
        <end position="231"/>
    </location>
</feature>
<organism evidence="4 5">
    <name type="scientific">Xylanibacillus composti</name>
    <dbReference type="NCBI Taxonomy" id="1572762"/>
    <lineage>
        <taxon>Bacteria</taxon>
        <taxon>Bacillati</taxon>
        <taxon>Bacillota</taxon>
        <taxon>Bacilli</taxon>
        <taxon>Bacillales</taxon>
        <taxon>Paenibacillaceae</taxon>
        <taxon>Xylanibacillus</taxon>
    </lineage>
</organism>
<evidence type="ECO:0000256" key="2">
    <source>
        <dbReference type="SAM" id="SignalP"/>
    </source>
</evidence>
<dbReference type="AlphaFoldDB" id="A0A8J4H7F4"/>
<feature type="chain" id="PRO_5038483012" evidence="2">
    <location>
        <begin position="33"/>
        <end position="231"/>
    </location>
</feature>
<evidence type="ECO:0000313" key="4">
    <source>
        <dbReference type="EMBL" id="GIQ71230.1"/>
    </source>
</evidence>
<feature type="signal peptide" evidence="2">
    <location>
        <begin position="1"/>
        <end position="32"/>
    </location>
</feature>
<evidence type="ECO:0000256" key="1">
    <source>
        <dbReference type="SAM" id="MobiDB-lite"/>
    </source>
</evidence>
<sequence length="231" mass="25578">MNQHSAWRKLGPCITCLLLIIALLSGCGTDQQGGTMDYKEVKSMVVDILKTEEGKKAIQEVQQEEEQKNTQGQSEMKIMQMLKSEDGQQIQMAVKEVLTDPSYPKVLEQMMTDPKFAGEFAKAVQKENEKLHKDLMKDPEYQTMLLEVMNNQEYKDLMLDVLKGKEYRQQTMTVMQEALENPLFRLELMELMKKVMEEESKPKKEQSGGGESGGGGGGESGGGGGGGAGGS</sequence>
<keyword evidence="2" id="KW-0732">Signal</keyword>
<feature type="compositionally biased region" description="Basic and acidic residues" evidence="1">
    <location>
        <begin position="196"/>
        <end position="206"/>
    </location>
</feature>
<protein>
    <submittedName>
        <fullName evidence="4">Germination protein GerD</fullName>
    </submittedName>
</protein>
<evidence type="ECO:0000313" key="5">
    <source>
        <dbReference type="Proteomes" id="UP000677918"/>
    </source>
</evidence>
<keyword evidence="5" id="KW-1185">Reference proteome</keyword>
<feature type="domain" description="Spore germination GerD central core" evidence="3">
    <location>
        <begin position="86"/>
        <end position="195"/>
    </location>
</feature>
<dbReference type="RefSeq" id="WP_213414030.1">
    <property type="nucleotide sequence ID" value="NZ_BOVK01000074.1"/>
</dbReference>
<dbReference type="Proteomes" id="UP000677918">
    <property type="component" value="Unassembled WGS sequence"/>
</dbReference>
<dbReference type="InterPro" id="IPR041262">
    <property type="entry name" value="GerD_central"/>
</dbReference>